<dbReference type="EMBL" id="BMYI01000009">
    <property type="protein sequence ID" value="GHC28045.1"/>
    <property type="molecule type" value="Genomic_DNA"/>
</dbReference>
<dbReference type="RefSeq" id="WP_308429985.1">
    <property type="nucleotide sequence ID" value="NZ_BMYI01000009.1"/>
</dbReference>
<dbReference type="Gene3D" id="3.40.50.300">
    <property type="entry name" value="P-loop containing nucleotide triphosphate hydrolases"/>
    <property type="match status" value="1"/>
</dbReference>
<organism evidence="1 2">
    <name type="scientific">Gemmobacter nanjingensis</name>
    <dbReference type="NCBI Taxonomy" id="488454"/>
    <lineage>
        <taxon>Bacteria</taxon>
        <taxon>Pseudomonadati</taxon>
        <taxon>Pseudomonadota</taxon>
        <taxon>Alphaproteobacteria</taxon>
        <taxon>Rhodobacterales</taxon>
        <taxon>Paracoccaceae</taxon>
        <taxon>Gemmobacter</taxon>
    </lineage>
</organism>
<comment type="caution">
    <text evidence="1">The sequence shown here is derived from an EMBL/GenBank/DDBJ whole genome shotgun (WGS) entry which is preliminary data.</text>
</comment>
<dbReference type="InterPro" id="IPR027417">
    <property type="entry name" value="P-loop_NTPase"/>
</dbReference>
<sequence length="465" mass="51904">MPPTGFTSFVMFAEMRTGSNFLEANLNALEGVTCHGEVFNPHFMGKKDNLSLWGIDIAERDADPFPVLAAMRAATQGMAGFRCFHDHDSRVIGAVLADPACAKIILTRNPVESYVSLKIAQDTGQWKLQNAAKLKTARARFDPAEFEAHLRAAQEFQVHLLHGLQVTGQTAFYIDYEDLNDLDVLNGLAAFLGGPARLTALDPKLKKQNPEEIADKVSNPAEMERSLARLDRFNLARTPNFEPRRTPGIPGFVAAADAPLLYMPLRGGPEAELRDWLGRLGTGGIVTDFVQKTLRQWKRQNAPHRSFTVLRHPLLRAYAGFRAVVMEGGDLYRLLTRSYKLDLPVPGQPLTAEEERMAFLAVLRWLKLYLSGQTGQKIDPRFASQTVVLQGFAQFQGPDAVLREDRLAEGLTWLCDETGVVMPDLSCDLTLAEALFRIHDAELEDAARDAYQRDYIGYGFGRWRD</sequence>
<evidence type="ECO:0000313" key="2">
    <source>
        <dbReference type="Proteomes" id="UP000658305"/>
    </source>
</evidence>
<keyword evidence="2" id="KW-1185">Reference proteome</keyword>
<name>A0ABQ3FL81_9RHOB</name>
<dbReference type="SUPFAM" id="SSF52540">
    <property type="entry name" value="P-loop containing nucleoside triphosphate hydrolases"/>
    <property type="match status" value="1"/>
</dbReference>
<evidence type="ECO:0008006" key="3">
    <source>
        <dbReference type="Google" id="ProtNLM"/>
    </source>
</evidence>
<accession>A0ABQ3FL81</accession>
<gene>
    <name evidence="1" type="ORF">GCM10007291_30390</name>
</gene>
<proteinExistence type="predicted"/>
<evidence type="ECO:0000313" key="1">
    <source>
        <dbReference type="EMBL" id="GHC28045.1"/>
    </source>
</evidence>
<protein>
    <recommendedName>
        <fullName evidence="3">Nodulation protein NodH</fullName>
    </recommendedName>
</protein>
<dbReference type="Proteomes" id="UP000658305">
    <property type="component" value="Unassembled WGS sequence"/>
</dbReference>
<reference evidence="2" key="1">
    <citation type="journal article" date="2019" name="Int. J. Syst. Evol. Microbiol.">
        <title>The Global Catalogue of Microorganisms (GCM) 10K type strain sequencing project: providing services to taxonomists for standard genome sequencing and annotation.</title>
        <authorList>
            <consortium name="The Broad Institute Genomics Platform"/>
            <consortium name="The Broad Institute Genome Sequencing Center for Infectious Disease"/>
            <person name="Wu L."/>
            <person name="Ma J."/>
        </authorList>
    </citation>
    <scope>NUCLEOTIDE SEQUENCE [LARGE SCALE GENOMIC DNA]</scope>
    <source>
        <strain evidence="2">KCTC 23298</strain>
    </source>
</reference>